<keyword evidence="2" id="KW-1185">Reference proteome</keyword>
<proteinExistence type="predicted"/>
<evidence type="ECO:0000313" key="2">
    <source>
        <dbReference type="Proteomes" id="UP000046392"/>
    </source>
</evidence>
<feature type="signal peptide" evidence="1">
    <location>
        <begin position="1"/>
        <end position="19"/>
    </location>
</feature>
<dbReference type="Proteomes" id="UP000046392">
    <property type="component" value="Unplaced"/>
</dbReference>
<reference evidence="3" key="1">
    <citation type="submission" date="2017-02" db="UniProtKB">
        <authorList>
            <consortium name="WormBaseParasite"/>
        </authorList>
    </citation>
    <scope>IDENTIFICATION</scope>
</reference>
<evidence type="ECO:0000256" key="1">
    <source>
        <dbReference type="SAM" id="SignalP"/>
    </source>
</evidence>
<protein>
    <submittedName>
        <fullName evidence="3">Uncharacterized protein</fullName>
    </submittedName>
</protein>
<accession>A0A0N5C7H9</accession>
<sequence length="99" mass="11608">MKSKLYLLLFFLIFSQVLSFNALKRHPLLPFKDLIDRINPRYKTIVSGKGSSVLTPQDEDLSNISNDILYKDKIKKILEEEIALPDWIKENTFLLNKIR</sequence>
<dbReference type="AlphaFoldDB" id="A0A0N5C7H9"/>
<evidence type="ECO:0000313" key="3">
    <source>
        <dbReference type="WBParaSite" id="SPAL_0001389200.1"/>
    </source>
</evidence>
<keyword evidence="1" id="KW-0732">Signal</keyword>
<feature type="chain" id="PRO_5005895532" evidence="1">
    <location>
        <begin position="20"/>
        <end position="99"/>
    </location>
</feature>
<name>A0A0N5C7H9_STREA</name>
<dbReference type="WBParaSite" id="SPAL_0001389200.1">
    <property type="protein sequence ID" value="SPAL_0001389200.1"/>
    <property type="gene ID" value="SPAL_0001389200"/>
</dbReference>
<organism evidence="2 3">
    <name type="scientific">Strongyloides papillosus</name>
    <name type="common">Intestinal threadworm</name>
    <dbReference type="NCBI Taxonomy" id="174720"/>
    <lineage>
        <taxon>Eukaryota</taxon>
        <taxon>Metazoa</taxon>
        <taxon>Ecdysozoa</taxon>
        <taxon>Nematoda</taxon>
        <taxon>Chromadorea</taxon>
        <taxon>Rhabditida</taxon>
        <taxon>Tylenchina</taxon>
        <taxon>Panagrolaimomorpha</taxon>
        <taxon>Strongyloidoidea</taxon>
        <taxon>Strongyloididae</taxon>
        <taxon>Strongyloides</taxon>
    </lineage>
</organism>